<dbReference type="PRINTS" id="PR01782">
    <property type="entry name" value="MCEVIRFACTOR"/>
</dbReference>
<evidence type="ECO:0000259" key="2">
    <source>
        <dbReference type="Pfam" id="PF11887"/>
    </source>
</evidence>
<comment type="caution">
    <text evidence="3">The sequence shown here is derived from an EMBL/GenBank/DDBJ whole genome shotgun (WGS) entry which is preliminary data.</text>
</comment>
<accession>A0A1R0KMY1</accession>
<name>A0A1R0KMY1_9PSEU</name>
<dbReference type="InterPro" id="IPR005693">
    <property type="entry name" value="Mce"/>
</dbReference>
<dbReference type="NCBIfam" id="TIGR00996">
    <property type="entry name" value="Mtu_fam_mce"/>
    <property type="match status" value="1"/>
</dbReference>
<dbReference type="InterPro" id="IPR052336">
    <property type="entry name" value="MlaD_Phospholipid_Transporter"/>
</dbReference>
<dbReference type="InterPro" id="IPR003399">
    <property type="entry name" value="Mce/MlaD"/>
</dbReference>
<evidence type="ECO:0000259" key="1">
    <source>
        <dbReference type="Pfam" id="PF02470"/>
    </source>
</evidence>
<dbReference type="InterPro" id="IPR024516">
    <property type="entry name" value="Mce_C"/>
</dbReference>
<dbReference type="Proteomes" id="UP000187486">
    <property type="component" value="Unassembled WGS sequence"/>
</dbReference>
<feature type="domain" description="Mce/MlaD" evidence="1">
    <location>
        <begin position="39"/>
        <end position="112"/>
    </location>
</feature>
<dbReference type="RefSeq" id="WP_076164521.1">
    <property type="nucleotide sequence ID" value="NZ_JBEZVB010000004.1"/>
</dbReference>
<dbReference type="Pfam" id="PF02470">
    <property type="entry name" value="MlaD"/>
    <property type="match status" value="1"/>
</dbReference>
<dbReference type="GO" id="GO:0005576">
    <property type="term" value="C:extracellular region"/>
    <property type="evidence" value="ECO:0007669"/>
    <property type="project" value="TreeGrafter"/>
</dbReference>
<sequence length="328" mass="35505">MKSFRKRNPIPIALVGVSVLLLGFLAALNSEDLPVIGGGTTYSADFSEASGLQEDNDVRVAGVKVGKVSEIKLDGDKVRISFKVKDAWLGDKTSAAIKIKTVLGQKYLALDPQGQRTLDPSATIPRDRTASPFDVLDAFRGLSQTVDDIDTAQLAKSFDVITETFADTPADVKGALNGLSRLSDTIASRDSQLSTLLANTRQVSQTLVDRDAEFQKLLTDGNKLLGEVSRRKDAIAALLDGSRNLATQLKGLVDDNDAQLDPVLTQLDQLTSMLQRNQDALGQGIARFAPFIRVFTNTIGNGRWFDNYICGLVLPSFGPINEKGCYEK</sequence>
<organism evidence="3 4">
    <name type="scientific">Amycolatopsis coloradensis</name>
    <dbReference type="NCBI Taxonomy" id="76021"/>
    <lineage>
        <taxon>Bacteria</taxon>
        <taxon>Bacillati</taxon>
        <taxon>Actinomycetota</taxon>
        <taxon>Actinomycetes</taxon>
        <taxon>Pseudonocardiales</taxon>
        <taxon>Pseudonocardiaceae</taxon>
        <taxon>Amycolatopsis</taxon>
    </lineage>
</organism>
<evidence type="ECO:0000313" key="4">
    <source>
        <dbReference type="Proteomes" id="UP000187486"/>
    </source>
</evidence>
<dbReference type="PANTHER" id="PTHR33371">
    <property type="entry name" value="INTERMEMBRANE PHOSPHOLIPID TRANSPORT SYSTEM BINDING PROTEIN MLAD-RELATED"/>
    <property type="match status" value="1"/>
</dbReference>
<proteinExistence type="predicted"/>
<evidence type="ECO:0000313" key="3">
    <source>
        <dbReference type="EMBL" id="OLZ47971.1"/>
    </source>
</evidence>
<dbReference type="STRING" id="76021.BS329_29030"/>
<dbReference type="EMBL" id="MQUQ01000015">
    <property type="protein sequence ID" value="OLZ47971.1"/>
    <property type="molecule type" value="Genomic_DNA"/>
</dbReference>
<dbReference type="Pfam" id="PF11887">
    <property type="entry name" value="Mce4_CUP1"/>
    <property type="match status" value="1"/>
</dbReference>
<dbReference type="PANTHER" id="PTHR33371:SF18">
    <property type="entry name" value="MCE-FAMILY PROTEIN MCE3C"/>
    <property type="match status" value="1"/>
</dbReference>
<dbReference type="OrthoDB" id="5241191at2"/>
<feature type="domain" description="Mammalian cell entry C-terminal" evidence="2">
    <location>
        <begin position="115"/>
        <end position="301"/>
    </location>
</feature>
<dbReference type="AlphaFoldDB" id="A0A1R0KMY1"/>
<gene>
    <name evidence="3" type="ORF">BS329_29030</name>
</gene>
<protein>
    <submittedName>
        <fullName evidence="3">ABC transporter substrate-binding protein</fullName>
    </submittedName>
</protein>
<reference evidence="3 4" key="1">
    <citation type="submission" date="2016-01" db="EMBL/GenBank/DDBJ databases">
        <title>Amycolatopsis coloradensis genome sequencing and assembly.</title>
        <authorList>
            <person name="Mayilraj S."/>
        </authorList>
    </citation>
    <scope>NUCLEOTIDE SEQUENCE [LARGE SCALE GENOMIC DNA]</scope>
    <source>
        <strain evidence="3 4">DSM 44225</strain>
    </source>
</reference>
<keyword evidence="4" id="KW-1185">Reference proteome</keyword>